<proteinExistence type="predicted"/>
<feature type="domain" description="Thioredoxin" evidence="5">
    <location>
        <begin position="1"/>
        <end position="104"/>
    </location>
</feature>
<dbReference type="GO" id="GO:0045454">
    <property type="term" value="P:cell redox homeostasis"/>
    <property type="evidence" value="ECO:0007669"/>
    <property type="project" value="TreeGrafter"/>
</dbReference>
<dbReference type="NCBIfam" id="TIGR01068">
    <property type="entry name" value="thioredoxin"/>
    <property type="match status" value="1"/>
</dbReference>
<dbReference type="InterPro" id="IPR036249">
    <property type="entry name" value="Thioredoxin-like_sf"/>
</dbReference>
<reference evidence="6" key="1">
    <citation type="journal article" date="2014" name="Front. Microbiol.">
        <title>High frequency of phylogenetically diverse reductive dehalogenase-homologous genes in deep subseafloor sedimentary metagenomes.</title>
        <authorList>
            <person name="Kawai M."/>
            <person name="Futagami T."/>
            <person name="Toyoda A."/>
            <person name="Takaki Y."/>
            <person name="Nishi S."/>
            <person name="Hori S."/>
            <person name="Arai W."/>
            <person name="Tsubouchi T."/>
            <person name="Morono Y."/>
            <person name="Uchiyama I."/>
            <person name="Ito T."/>
            <person name="Fujiyama A."/>
            <person name="Inagaki F."/>
            <person name="Takami H."/>
        </authorList>
    </citation>
    <scope>NUCLEOTIDE SEQUENCE</scope>
    <source>
        <strain evidence="6">Expedition CK06-06</strain>
    </source>
</reference>
<dbReference type="InterPro" id="IPR013766">
    <property type="entry name" value="Thioredoxin_domain"/>
</dbReference>
<gene>
    <name evidence="6" type="ORF">S01H1_37909</name>
</gene>
<dbReference type="PROSITE" id="PS00194">
    <property type="entry name" value="THIOREDOXIN_1"/>
    <property type="match status" value="1"/>
</dbReference>
<dbReference type="AlphaFoldDB" id="X0VKJ6"/>
<comment type="caution">
    <text evidence="6">The sequence shown here is derived from an EMBL/GenBank/DDBJ whole genome shotgun (WGS) entry which is preliminary data.</text>
</comment>
<dbReference type="EMBL" id="BARS01023825">
    <property type="protein sequence ID" value="GAG01071.1"/>
    <property type="molecule type" value="Genomic_DNA"/>
</dbReference>
<dbReference type="GO" id="GO:0005829">
    <property type="term" value="C:cytosol"/>
    <property type="evidence" value="ECO:0007669"/>
    <property type="project" value="TreeGrafter"/>
</dbReference>
<dbReference type="PANTHER" id="PTHR45663">
    <property type="entry name" value="GEO12009P1"/>
    <property type="match status" value="1"/>
</dbReference>
<evidence type="ECO:0000259" key="5">
    <source>
        <dbReference type="PROSITE" id="PS51352"/>
    </source>
</evidence>
<accession>X0VKJ6</accession>
<evidence type="ECO:0000256" key="1">
    <source>
        <dbReference type="ARBA" id="ARBA00022448"/>
    </source>
</evidence>
<name>X0VKJ6_9ZZZZ</name>
<dbReference type="PROSITE" id="PS51352">
    <property type="entry name" value="THIOREDOXIN_2"/>
    <property type="match status" value="1"/>
</dbReference>
<dbReference type="GO" id="GO:0015035">
    <property type="term" value="F:protein-disulfide reductase activity"/>
    <property type="evidence" value="ECO:0007669"/>
    <property type="project" value="InterPro"/>
</dbReference>
<evidence type="ECO:0000256" key="3">
    <source>
        <dbReference type="ARBA" id="ARBA00023157"/>
    </source>
</evidence>
<dbReference type="InterPro" id="IPR005746">
    <property type="entry name" value="Thioredoxin"/>
</dbReference>
<keyword evidence="2" id="KW-0249">Electron transport</keyword>
<dbReference type="CDD" id="cd02947">
    <property type="entry name" value="TRX_family"/>
    <property type="match status" value="1"/>
</dbReference>
<protein>
    <recommendedName>
        <fullName evidence="5">Thioredoxin domain-containing protein</fullName>
    </recommendedName>
</protein>
<dbReference type="PANTHER" id="PTHR45663:SF11">
    <property type="entry name" value="GEO12009P1"/>
    <property type="match status" value="1"/>
</dbReference>
<dbReference type="InterPro" id="IPR017937">
    <property type="entry name" value="Thioredoxin_CS"/>
</dbReference>
<evidence type="ECO:0000313" key="6">
    <source>
        <dbReference type="EMBL" id="GAG01071.1"/>
    </source>
</evidence>
<sequence length="104" mass="11475">MLELTDQNFEQEVLKSDVSVLVDFWAPGCPPCEMIKPTIEEVAEEFEGKAKVGKLNVAENPEIAQQYKIMGVPTLIIFKNGKGIKRATGLRPKEAIVSALNSML</sequence>
<dbReference type="Gene3D" id="3.40.30.10">
    <property type="entry name" value="Glutaredoxin"/>
    <property type="match status" value="1"/>
</dbReference>
<keyword evidence="1" id="KW-0813">Transport</keyword>
<keyword evidence="4" id="KW-0676">Redox-active center</keyword>
<dbReference type="Pfam" id="PF00085">
    <property type="entry name" value="Thioredoxin"/>
    <property type="match status" value="1"/>
</dbReference>
<organism evidence="6">
    <name type="scientific">marine sediment metagenome</name>
    <dbReference type="NCBI Taxonomy" id="412755"/>
    <lineage>
        <taxon>unclassified sequences</taxon>
        <taxon>metagenomes</taxon>
        <taxon>ecological metagenomes</taxon>
    </lineage>
</organism>
<dbReference type="SUPFAM" id="SSF52833">
    <property type="entry name" value="Thioredoxin-like"/>
    <property type="match status" value="1"/>
</dbReference>
<keyword evidence="3" id="KW-1015">Disulfide bond</keyword>
<dbReference type="FunFam" id="3.40.30.10:FF:000001">
    <property type="entry name" value="Thioredoxin"/>
    <property type="match status" value="1"/>
</dbReference>
<dbReference type="PIRSF" id="PIRSF000077">
    <property type="entry name" value="Thioredoxin"/>
    <property type="match status" value="1"/>
</dbReference>
<evidence type="ECO:0000256" key="2">
    <source>
        <dbReference type="ARBA" id="ARBA00022982"/>
    </source>
</evidence>
<evidence type="ECO:0000256" key="4">
    <source>
        <dbReference type="ARBA" id="ARBA00023284"/>
    </source>
</evidence>